<dbReference type="Gene3D" id="3.40.50.720">
    <property type="entry name" value="NAD(P)-binding Rossmann-like Domain"/>
    <property type="match status" value="1"/>
</dbReference>
<dbReference type="InterPro" id="IPR013154">
    <property type="entry name" value="ADH-like_N"/>
</dbReference>
<proteinExistence type="predicted"/>
<evidence type="ECO:0000313" key="8">
    <source>
        <dbReference type="Proteomes" id="UP000182476"/>
    </source>
</evidence>
<evidence type="ECO:0000259" key="6">
    <source>
        <dbReference type="SMART" id="SM00829"/>
    </source>
</evidence>
<dbReference type="CDD" id="cd08272">
    <property type="entry name" value="MDR6"/>
    <property type="match status" value="1"/>
</dbReference>
<dbReference type="Pfam" id="PF08240">
    <property type="entry name" value="ADH_N"/>
    <property type="match status" value="1"/>
</dbReference>
<dbReference type="EMBL" id="LT629796">
    <property type="protein sequence ID" value="SDT98092.1"/>
    <property type="molecule type" value="Genomic_DNA"/>
</dbReference>
<dbReference type="SUPFAM" id="SSF50129">
    <property type="entry name" value="GroES-like"/>
    <property type="match status" value="1"/>
</dbReference>
<comment type="subcellular location">
    <subcellularLocation>
        <location evidence="1">Cytoplasm</location>
    </subcellularLocation>
</comment>
<keyword evidence="3" id="KW-0963">Cytoplasm</keyword>
<evidence type="ECO:0000256" key="5">
    <source>
        <dbReference type="ARBA" id="ARBA00022884"/>
    </source>
</evidence>
<keyword evidence="4" id="KW-0521">NADP</keyword>
<dbReference type="Pfam" id="PF13602">
    <property type="entry name" value="ADH_zinc_N_2"/>
    <property type="match status" value="1"/>
</dbReference>
<evidence type="ECO:0000313" key="7">
    <source>
        <dbReference type="EMBL" id="SDT98092.1"/>
    </source>
</evidence>
<dbReference type="PANTHER" id="PTHR44154">
    <property type="entry name" value="QUINONE OXIDOREDUCTASE"/>
    <property type="match status" value="1"/>
</dbReference>
<reference evidence="7 8" key="1">
    <citation type="submission" date="2016-10" db="EMBL/GenBank/DDBJ databases">
        <authorList>
            <person name="Varghese N."/>
            <person name="Submissions S."/>
        </authorList>
    </citation>
    <scope>NUCLEOTIDE SEQUENCE [LARGE SCALE GENOMIC DNA]</scope>
    <source>
        <strain evidence="7 8">LMG 21607</strain>
    </source>
</reference>
<gene>
    <name evidence="7" type="ORF">SAMN04489801_0098</name>
</gene>
<name>A0ABY0V8T6_9PSED</name>
<keyword evidence="8" id="KW-1185">Reference proteome</keyword>
<dbReference type="InterPro" id="IPR011032">
    <property type="entry name" value="GroES-like_sf"/>
</dbReference>
<dbReference type="Proteomes" id="UP000182476">
    <property type="component" value="Chromosome I"/>
</dbReference>
<dbReference type="Gene3D" id="3.90.180.10">
    <property type="entry name" value="Medium-chain alcohol dehydrogenases, catalytic domain"/>
    <property type="match status" value="1"/>
</dbReference>
<dbReference type="SMART" id="SM00829">
    <property type="entry name" value="PKS_ER"/>
    <property type="match status" value="1"/>
</dbReference>
<accession>A0ABY0V8T6</accession>
<organism evidence="7 8">
    <name type="scientific">Pseudomonas mandelii</name>
    <dbReference type="NCBI Taxonomy" id="75612"/>
    <lineage>
        <taxon>Bacteria</taxon>
        <taxon>Pseudomonadati</taxon>
        <taxon>Pseudomonadota</taxon>
        <taxon>Gammaproteobacteria</taxon>
        <taxon>Pseudomonadales</taxon>
        <taxon>Pseudomonadaceae</taxon>
        <taxon>Pseudomonas</taxon>
    </lineage>
</organism>
<dbReference type="InterPro" id="IPR020843">
    <property type="entry name" value="ER"/>
</dbReference>
<keyword evidence="5" id="KW-0694">RNA-binding</keyword>
<evidence type="ECO:0000256" key="1">
    <source>
        <dbReference type="ARBA" id="ARBA00004496"/>
    </source>
</evidence>
<dbReference type="InterPro" id="IPR051603">
    <property type="entry name" value="Zinc-ADH_QOR/CCCR"/>
</dbReference>
<dbReference type="InterPro" id="IPR036291">
    <property type="entry name" value="NAD(P)-bd_dom_sf"/>
</dbReference>
<feature type="domain" description="Enoyl reductase (ER)" evidence="6">
    <location>
        <begin position="17"/>
        <end position="330"/>
    </location>
</feature>
<dbReference type="RefSeq" id="WP_083374670.1">
    <property type="nucleotide sequence ID" value="NZ_LT629796.1"/>
</dbReference>
<evidence type="ECO:0000256" key="4">
    <source>
        <dbReference type="ARBA" id="ARBA00022857"/>
    </source>
</evidence>
<sequence length="332" mass="34513">MTDSLQMRALIVDVANGPLRLVSIPRPVPGPGQVLVRIKASGVNPLDGKIRSGQAAHARQPLPAVLGMDLAGTIDTLGEGVSGWLPGDEVYAMATGIGGAQGSLAQFAVVDARLLAHKPGNLSMRETAGLPLVLITAWEGLVDRARVRAGQKVLIHGGAGGVGHVAVQIARAFGAEVFATGSAGQQAIIESFGATFIDYRKSSVEDYVAEHTGGEGFDIVYDTVGGETLDASFKAARVYEGHVVSCLGWGQHSLAPLSFRAATYSGVFTLLPLLTGKGGEHHGQILRDAAKLIEAGKLKPLLDPRQFTLQTAEAAHELLAGGAAQGRLVIEI</sequence>
<dbReference type="PROSITE" id="PS01162">
    <property type="entry name" value="QOR_ZETA_CRYSTAL"/>
    <property type="match status" value="1"/>
</dbReference>
<protein>
    <submittedName>
        <fullName evidence="7">NADPH:quinone reductase</fullName>
    </submittedName>
</protein>
<dbReference type="SUPFAM" id="SSF51735">
    <property type="entry name" value="NAD(P)-binding Rossmann-fold domains"/>
    <property type="match status" value="1"/>
</dbReference>
<evidence type="ECO:0000256" key="3">
    <source>
        <dbReference type="ARBA" id="ARBA00022490"/>
    </source>
</evidence>
<evidence type="ECO:0000256" key="2">
    <source>
        <dbReference type="ARBA" id="ARBA00011881"/>
    </source>
</evidence>
<dbReference type="InterPro" id="IPR002364">
    <property type="entry name" value="Quin_OxRdtase/zeta-crystal_CS"/>
</dbReference>
<dbReference type="PANTHER" id="PTHR44154:SF1">
    <property type="entry name" value="QUINONE OXIDOREDUCTASE"/>
    <property type="match status" value="1"/>
</dbReference>
<dbReference type="GeneID" id="46427266"/>
<comment type="subunit">
    <text evidence="2">Homotetramer.</text>
</comment>